<keyword evidence="10" id="KW-0175">Coiled coil</keyword>
<dbReference type="AlphaFoldDB" id="A0A9W7T231"/>
<dbReference type="InterPro" id="IPR025122">
    <property type="entry name" value="DUF4048"/>
</dbReference>
<evidence type="ECO:0000256" key="2">
    <source>
        <dbReference type="ARBA" id="ARBA00008444"/>
    </source>
</evidence>
<evidence type="ECO:0000259" key="12">
    <source>
        <dbReference type="Pfam" id="PF13257"/>
    </source>
</evidence>
<dbReference type="EMBL" id="RIBY02000014">
    <property type="protein sequence ID" value="KAH9845620.1"/>
    <property type="molecule type" value="Genomic_DNA"/>
</dbReference>
<evidence type="ECO:0000256" key="10">
    <source>
        <dbReference type="SAM" id="Coils"/>
    </source>
</evidence>
<feature type="region of interest" description="Disordered" evidence="11">
    <location>
        <begin position="418"/>
        <end position="500"/>
    </location>
</feature>
<dbReference type="GO" id="GO:0008320">
    <property type="term" value="F:protein transmembrane transporter activity"/>
    <property type="evidence" value="ECO:0007669"/>
    <property type="project" value="TreeGrafter"/>
</dbReference>
<keyword evidence="5" id="KW-0812">Transmembrane</keyword>
<evidence type="ECO:0000313" key="13">
    <source>
        <dbReference type="EMBL" id="KAH9845620.1"/>
    </source>
</evidence>
<feature type="compositionally biased region" description="Polar residues" evidence="11">
    <location>
        <begin position="433"/>
        <end position="443"/>
    </location>
</feature>
<comment type="subcellular location">
    <subcellularLocation>
        <location evidence="1">Mitochondrion inner membrane</location>
        <topology evidence="1">Multi-pass membrane protein</topology>
    </subcellularLocation>
</comment>
<keyword evidence="6" id="KW-0999">Mitochondrion inner membrane</keyword>
<keyword evidence="8" id="KW-0496">Mitochondrion</keyword>
<reference evidence="13 14" key="1">
    <citation type="journal article" date="2018" name="IMA Fungus">
        <title>IMA Genome-F 10: Nine draft genome sequences of Claviceps purpurea s.lat., including C. arundinis, C. humidiphila, and C. cf. spartinae, pseudomolecules for the pitch canker pathogen Fusarium circinatum, draft genome of Davidsoniella eucalypti, Grosmannia galeiformis, Quambalaria eucalypti, and Teratosphaeria destructans.</title>
        <authorList>
            <person name="Wingfield B.D."/>
            <person name="Liu M."/>
            <person name="Nguyen H.D."/>
            <person name="Lane F.A."/>
            <person name="Morgan S.W."/>
            <person name="De Vos L."/>
            <person name="Wilken P.M."/>
            <person name="Duong T.A."/>
            <person name="Aylward J."/>
            <person name="Coetzee M.P."/>
            <person name="Dadej K."/>
            <person name="De Beer Z.W."/>
            <person name="Findlay W."/>
            <person name="Havenga M."/>
            <person name="Kolarik M."/>
            <person name="Menzies J.G."/>
            <person name="Naidoo K."/>
            <person name="Pochopski O."/>
            <person name="Shoukouhi P."/>
            <person name="Santana Q.C."/>
            <person name="Seifert K.A."/>
            <person name="Soal N."/>
            <person name="Steenkamp E.T."/>
            <person name="Tatham C.T."/>
            <person name="van der Nest M.A."/>
            <person name="Wingfield M.J."/>
        </authorList>
    </citation>
    <scope>NUCLEOTIDE SEQUENCE [LARGE SCALE GENOMIC DNA]</scope>
    <source>
        <strain evidence="13">CMW44962</strain>
    </source>
</reference>
<feature type="region of interest" description="Disordered" evidence="11">
    <location>
        <begin position="1"/>
        <end position="87"/>
    </location>
</feature>
<dbReference type="Proteomes" id="UP001138500">
    <property type="component" value="Unassembled WGS sequence"/>
</dbReference>
<evidence type="ECO:0000256" key="8">
    <source>
        <dbReference type="ARBA" id="ARBA00023128"/>
    </source>
</evidence>
<feature type="domain" description="DUF4048" evidence="12">
    <location>
        <begin position="195"/>
        <end position="463"/>
    </location>
</feature>
<dbReference type="GO" id="GO:0030943">
    <property type="term" value="F:mitochondrion targeting sequence binding"/>
    <property type="evidence" value="ECO:0007669"/>
    <property type="project" value="TreeGrafter"/>
</dbReference>
<feature type="compositionally biased region" description="Polar residues" evidence="11">
    <location>
        <begin position="324"/>
        <end position="341"/>
    </location>
</feature>
<protein>
    <recommendedName>
        <fullName evidence="4">Mitochondrial import inner membrane translocase subunit TIM22</fullName>
    </recommendedName>
    <alternativeName>
        <fullName evidence="3">Mitochondrial import inner membrane translocase subunit Tim22</fullName>
    </alternativeName>
</protein>
<evidence type="ECO:0000256" key="1">
    <source>
        <dbReference type="ARBA" id="ARBA00004448"/>
    </source>
</evidence>
<feature type="compositionally biased region" description="Basic residues" evidence="11">
    <location>
        <begin position="368"/>
        <end position="380"/>
    </location>
</feature>
<dbReference type="OrthoDB" id="4097086at2759"/>
<name>A0A9W7T231_9PEZI</name>
<keyword evidence="7" id="KW-1133">Transmembrane helix</keyword>
<dbReference type="InterPro" id="IPR039175">
    <property type="entry name" value="TIM22"/>
</dbReference>
<sequence length="720" mass="77357">MPVEHVAEFPSPTRSVTSEQSGRTSLREHARTMSSANESTASTTRTNRLSLSFPVQPAIAGSPNRATHSPVRETFNASPPETLTGPSDTNFLTAVATQERLVLELKEELHKAELDLKELKEQWVRHEASKKKGDARRLRKLDPLQTDVLQRAEARDIDADASSVLVQQEAERRKALLSGGKSEGGTRTKFSGSRHTRTLSLLSPARDEAPGRSLDGALRQLPARKDSLSQAGKRSLDGAPHQPTRPPLISRASTTPDLTSEVANTAEPGQTLPNNIDVASTDRDALLRTGRKMALDIKDGLWTFFEDLRQATVGDEATQSLTAHANKTMARKQSTQTLSNKTAKKQASRTSLRPSSRGSTASAETTRRPSRSPHVCKKTVKSAPLAGTSATGLADPSFWAEHGVLAQAGAQQAATAVAKKSSTVRGHKKDVSRSASIKSSSNDESWDAWDEPSLKDSRSPSAASESNTAATTISDMASPRPSEEASGKDPIPWPTLSKLGPATLRRTASHLMNEWEKQLTPSPEQDYRARDGVSWNGWWRLWWSPRRPIDDGRTTITRAENDQDAMESCPAKTVIAGTMGFGLGGLFGLFMSSMRYDTPLGAGLPGSGLPNASGSISDLPVRQQLKLGFKDMGRSAWSSAKNFGYIGAVFAGTECCIEGLRAKNDLYNGVAAGCLTGGWLSRSGGPQAMAVGCAGFAAFSAAIDAYMRMEQTDRGADPIV</sequence>
<feature type="region of interest" description="Disordered" evidence="11">
    <location>
        <begin position="175"/>
        <end position="255"/>
    </location>
</feature>
<reference evidence="13 14" key="2">
    <citation type="journal article" date="2021" name="Curr. Genet.">
        <title>Genetic response to nitrogen starvation in the aggressive Eucalyptus foliar pathogen Teratosphaeria destructans.</title>
        <authorList>
            <person name="Havenga M."/>
            <person name="Wingfield B.D."/>
            <person name="Wingfield M.J."/>
            <person name="Dreyer L.L."/>
            <person name="Roets F."/>
            <person name="Aylward J."/>
        </authorList>
    </citation>
    <scope>NUCLEOTIDE SEQUENCE [LARGE SCALE GENOMIC DNA]</scope>
    <source>
        <strain evidence="13">CMW44962</strain>
    </source>
</reference>
<evidence type="ECO:0000313" key="14">
    <source>
        <dbReference type="Proteomes" id="UP001138500"/>
    </source>
</evidence>
<feature type="coiled-coil region" evidence="10">
    <location>
        <begin position="95"/>
        <end position="129"/>
    </location>
</feature>
<keyword evidence="9" id="KW-0472">Membrane</keyword>
<feature type="compositionally biased region" description="Polar residues" evidence="11">
    <location>
        <begin position="32"/>
        <end position="50"/>
    </location>
</feature>
<evidence type="ECO:0000256" key="6">
    <source>
        <dbReference type="ARBA" id="ARBA00022792"/>
    </source>
</evidence>
<dbReference type="GO" id="GO:0045039">
    <property type="term" value="P:protein insertion into mitochondrial inner membrane"/>
    <property type="evidence" value="ECO:0007669"/>
    <property type="project" value="InterPro"/>
</dbReference>
<accession>A0A9W7T231</accession>
<dbReference type="Pfam" id="PF02466">
    <property type="entry name" value="Tim17"/>
    <property type="match status" value="1"/>
</dbReference>
<dbReference type="Pfam" id="PF13257">
    <property type="entry name" value="DUF4048"/>
    <property type="match status" value="1"/>
</dbReference>
<dbReference type="PANTHER" id="PTHR14110">
    <property type="entry name" value="MITOCHONDRIAL IMPORT INNER MEMBRANE TRANSLOCASE SUBUNIT TIM22"/>
    <property type="match status" value="1"/>
</dbReference>
<feature type="compositionally biased region" description="Low complexity" evidence="11">
    <location>
        <begin position="459"/>
        <end position="474"/>
    </location>
</feature>
<keyword evidence="14" id="KW-1185">Reference proteome</keyword>
<organism evidence="13 14">
    <name type="scientific">Teratosphaeria destructans</name>
    <dbReference type="NCBI Taxonomy" id="418781"/>
    <lineage>
        <taxon>Eukaryota</taxon>
        <taxon>Fungi</taxon>
        <taxon>Dikarya</taxon>
        <taxon>Ascomycota</taxon>
        <taxon>Pezizomycotina</taxon>
        <taxon>Dothideomycetes</taxon>
        <taxon>Dothideomycetidae</taxon>
        <taxon>Mycosphaerellales</taxon>
        <taxon>Teratosphaeriaceae</taxon>
        <taxon>Teratosphaeria</taxon>
    </lineage>
</organism>
<feature type="compositionally biased region" description="Polar residues" evidence="11">
    <location>
        <begin position="348"/>
        <end position="364"/>
    </location>
</feature>
<comment type="similarity">
    <text evidence="2">Belongs to the Tim17/Tim22/Tim23 family.</text>
</comment>
<dbReference type="PANTHER" id="PTHR14110:SF0">
    <property type="entry name" value="MITOCHONDRIAL IMPORT INNER MEMBRANE TRANSLOCASE SUBUNIT TIM22"/>
    <property type="match status" value="1"/>
</dbReference>
<evidence type="ECO:0000256" key="5">
    <source>
        <dbReference type="ARBA" id="ARBA00022692"/>
    </source>
</evidence>
<proteinExistence type="inferred from homology"/>
<feature type="compositionally biased region" description="Polar residues" evidence="11">
    <location>
        <begin position="12"/>
        <end position="24"/>
    </location>
</feature>
<comment type="caution">
    <text evidence="13">The sequence shown here is derived from an EMBL/GenBank/DDBJ whole genome shotgun (WGS) entry which is preliminary data.</text>
</comment>
<evidence type="ECO:0000256" key="7">
    <source>
        <dbReference type="ARBA" id="ARBA00022989"/>
    </source>
</evidence>
<evidence type="ECO:0000256" key="11">
    <source>
        <dbReference type="SAM" id="MobiDB-lite"/>
    </source>
</evidence>
<dbReference type="GO" id="GO:0042721">
    <property type="term" value="C:TIM22 mitochondrial import inner membrane insertion complex"/>
    <property type="evidence" value="ECO:0007669"/>
    <property type="project" value="InterPro"/>
</dbReference>
<evidence type="ECO:0000256" key="3">
    <source>
        <dbReference type="ARBA" id="ARBA00020210"/>
    </source>
</evidence>
<evidence type="ECO:0000256" key="4">
    <source>
        <dbReference type="ARBA" id="ARBA00020722"/>
    </source>
</evidence>
<evidence type="ECO:0000256" key="9">
    <source>
        <dbReference type="ARBA" id="ARBA00023136"/>
    </source>
</evidence>
<gene>
    <name evidence="13" type="ORF">Tdes44962_MAKER06455</name>
</gene>
<feature type="compositionally biased region" description="Polar residues" evidence="11">
    <location>
        <begin position="75"/>
        <end position="87"/>
    </location>
</feature>
<feature type="region of interest" description="Disordered" evidence="11">
    <location>
        <begin position="324"/>
        <end position="390"/>
    </location>
</feature>